<sequence>MQYRVQGIVIRSMDYGEGNKIITLFTREMGKAAVIVRGAKKVKSRFSSVAQLFTCGDYLFFKSGQLGTLNHAEIVESHHHIREDLHMAAYASYMAELTDRMLGDQEASAFLYEQLAAALHGLETGKDMQIISHIYEMKIWMLAGYQPELEECVSCRNAEGDMSFSAALGGILCSRCRAKDQQALPLSAGLLKLLRLFAQMDIRRLGQIDVKPETKESLKRLMRGYFDTHVGLALKSRHFLDQMDKYGV</sequence>
<dbReference type="OrthoDB" id="9797083at2"/>
<dbReference type="AlphaFoldDB" id="A0A4R5KMH4"/>
<comment type="caution">
    <text evidence="9">The sequence shown here is derived from an EMBL/GenBank/DDBJ whole genome shotgun (WGS) entry which is preliminary data.</text>
</comment>
<evidence type="ECO:0000256" key="1">
    <source>
        <dbReference type="ARBA" id="ARBA00007452"/>
    </source>
</evidence>
<keyword evidence="5 7" id="KW-0234">DNA repair</keyword>
<dbReference type="NCBIfam" id="TIGR00613">
    <property type="entry name" value="reco"/>
    <property type="match status" value="1"/>
</dbReference>
<name>A0A4R5KMH4_9BACL</name>
<dbReference type="PANTHER" id="PTHR33991">
    <property type="entry name" value="DNA REPAIR PROTEIN RECO"/>
    <property type="match status" value="1"/>
</dbReference>
<dbReference type="GO" id="GO:0043590">
    <property type="term" value="C:bacterial nucleoid"/>
    <property type="evidence" value="ECO:0007669"/>
    <property type="project" value="TreeGrafter"/>
</dbReference>
<dbReference type="InterPro" id="IPR022572">
    <property type="entry name" value="DNA_rep/recomb_RecO_N"/>
</dbReference>
<dbReference type="Gene3D" id="1.20.1440.120">
    <property type="entry name" value="Recombination protein O, C-terminal domain"/>
    <property type="match status" value="1"/>
</dbReference>
<keyword evidence="10" id="KW-1185">Reference proteome</keyword>
<dbReference type="PANTHER" id="PTHR33991:SF1">
    <property type="entry name" value="DNA REPAIR PROTEIN RECO"/>
    <property type="match status" value="1"/>
</dbReference>
<proteinExistence type="inferred from homology"/>
<dbReference type="InterPro" id="IPR012340">
    <property type="entry name" value="NA-bd_OB-fold"/>
</dbReference>
<dbReference type="EMBL" id="SMRT01000007">
    <property type="protein sequence ID" value="TDF96726.1"/>
    <property type="molecule type" value="Genomic_DNA"/>
</dbReference>
<evidence type="ECO:0000313" key="9">
    <source>
        <dbReference type="EMBL" id="TDF96726.1"/>
    </source>
</evidence>
<dbReference type="InterPro" id="IPR037278">
    <property type="entry name" value="ARFGAP/RecO"/>
</dbReference>
<dbReference type="GO" id="GO:0006302">
    <property type="term" value="P:double-strand break repair"/>
    <property type="evidence" value="ECO:0007669"/>
    <property type="project" value="TreeGrafter"/>
</dbReference>
<reference evidence="9 10" key="1">
    <citation type="submission" date="2019-03" db="EMBL/GenBank/DDBJ databases">
        <title>This is whole genome sequence of Paenibacillus sp MS74 strain.</title>
        <authorList>
            <person name="Trinh H.N."/>
        </authorList>
    </citation>
    <scope>NUCLEOTIDE SEQUENCE [LARGE SCALE GENOMIC DNA]</scope>
    <source>
        <strain evidence="9 10">MS74</strain>
    </source>
</reference>
<evidence type="ECO:0000256" key="6">
    <source>
        <dbReference type="ARBA" id="ARBA00033409"/>
    </source>
</evidence>
<evidence type="ECO:0000256" key="4">
    <source>
        <dbReference type="ARBA" id="ARBA00023172"/>
    </source>
</evidence>
<gene>
    <name evidence="7 9" type="primary">recO</name>
    <name evidence="9" type="ORF">E1757_16740</name>
</gene>
<evidence type="ECO:0000256" key="7">
    <source>
        <dbReference type="HAMAP-Rule" id="MF_00201"/>
    </source>
</evidence>
<dbReference type="Pfam" id="PF11967">
    <property type="entry name" value="RecO_N"/>
    <property type="match status" value="1"/>
</dbReference>
<dbReference type="HAMAP" id="MF_00201">
    <property type="entry name" value="RecO"/>
    <property type="match status" value="1"/>
</dbReference>
<dbReference type="GO" id="GO:0006310">
    <property type="term" value="P:DNA recombination"/>
    <property type="evidence" value="ECO:0007669"/>
    <property type="project" value="UniProtKB-UniRule"/>
</dbReference>
<dbReference type="SUPFAM" id="SSF57863">
    <property type="entry name" value="ArfGap/RecO-like zinc finger"/>
    <property type="match status" value="1"/>
</dbReference>
<protein>
    <recommendedName>
        <fullName evidence="2 7">DNA repair protein RecO</fullName>
    </recommendedName>
    <alternativeName>
        <fullName evidence="6 7">Recombination protein O</fullName>
    </alternativeName>
</protein>
<dbReference type="RefSeq" id="WP_133230110.1">
    <property type="nucleotide sequence ID" value="NZ_SMRT01000007.1"/>
</dbReference>
<dbReference type="Proteomes" id="UP000295636">
    <property type="component" value="Unassembled WGS sequence"/>
</dbReference>
<feature type="domain" description="DNA replication/recombination mediator RecO N-terminal" evidence="8">
    <location>
        <begin position="1"/>
        <end position="77"/>
    </location>
</feature>
<accession>A0A4R5KMH4</accession>
<evidence type="ECO:0000313" key="10">
    <source>
        <dbReference type="Proteomes" id="UP000295636"/>
    </source>
</evidence>
<keyword evidence="4 7" id="KW-0233">DNA recombination</keyword>
<evidence type="ECO:0000256" key="2">
    <source>
        <dbReference type="ARBA" id="ARBA00021310"/>
    </source>
</evidence>
<dbReference type="SUPFAM" id="SSF50249">
    <property type="entry name" value="Nucleic acid-binding proteins"/>
    <property type="match status" value="1"/>
</dbReference>
<evidence type="ECO:0000259" key="8">
    <source>
        <dbReference type="Pfam" id="PF11967"/>
    </source>
</evidence>
<evidence type="ECO:0000256" key="5">
    <source>
        <dbReference type="ARBA" id="ARBA00023204"/>
    </source>
</evidence>
<evidence type="ECO:0000256" key="3">
    <source>
        <dbReference type="ARBA" id="ARBA00022763"/>
    </source>
</evidence>
<comment type="similarity">
    <text evidence="1 7">Belongs to the RecO family.</text>
</comment>
<organism evidence="9 10">
    <name type="scientific">Paenibacillus piri</name>
    <dbReference type="NCBI Taxonomy" id="2547395"/>
    <lineage>
        <taxon>Bacteria</taxon>
        <taxon>Bacillati</taxon>
        <taxon>Bacillota</taxon>
        <taxon>Bacilli</taxon>
        <taxon>Bacillales</taxon>
        <taxon>Paenibacillaceae</taxon>
        <taxon>Paenibacillus</taxon>
    </lineage>
</organism>
<dbReference type="Pfam" id="PF02565">
    <property type="entry name" value="RecO_C"/>
    <property type="match status" value="1"/>
</dbReference>
<comment type="function">
    <text evidence="7">Involved in DNA repair and RecF pathway recombination.</text>
</comment>
<dbReference type="InterPro" id="IPR042242">
    <property type="entry name" value="RecO_C"/>
</dbReference>
<keyword evidence="3 7" id="KW-0227">DNA damage</keyword>
<dbReference type="Gene3D" id="2.40.50.140">
    <property type="entry name" value="Nucleic acid-binding proteins"/>
    <property type="match status" value="1"/>
</dbReference>
<dbReference type="InterPro" id="IPR003717">
    <property type="entry name" value="RecO"/>
</dbReference>